<evidence type="ECO:0000256" key="4">
    <source>
        <dbReference type="ARBA" id="ARBA00022679"/>
    </source>
</evidence>
<dbReference type="AlphaFoldDB" id="A0A379ED66"/>
<dbReference type="GO" id="GO:0009247">
    <property type="term" value="P:glycolipid biosynthetic process"/>
    <property type="evidence" value="ECO:0007669"/>
    <property type="project" value="UniProtKB-ARBA"/>
</dbReference>
<evidence type="ECO:0000256" key="6">
    <source>
        <dbReference type="ARBA" id="ARBA00023315"/>
    </source>
</evidence>
<sequence length="289" mass="33113">MANTTYGSGWMHRALIQSLRWLDVRMVYLVTSLFVIPVCLLLNTNHSRTSAYAFYRHRLGYGKLRAAWSVYLNHCVFSWVVVDRFAVFAGKHFRLETEGEEYFRRLEAEPGGFLVFSSHIGCYEVAGYSLTSKTKRFNALVFGGEKATVMAGRQKVLGHHNIRMIPVKDDMSHLFLVNKALDDSEIVSMPADRIIGSAKTVTARFLGADARFPAGPFSVAAMKGLDVLAVNVMKTSARGYKVYVARLSYDRRAPRRQQMQQLADSYVKELERRVRQYPLQWFNFHDFWS</sequence>
<dbReference type="GO" id="GO:0005886">
    <property type="term" value="C:plasma membrane"/>
    <property type="evidence" value="ECO:0007669"/>
    <property type="project" value="UniProtKB-SubCell"/>
</dbReference>
<dbReference type="InterPro" id="IPR004960">
    <property type="entry name" value="LipA_acyltrans"/>
</dbReference>
<protein>
    <submittedName>
        <fullName evidence="8">Lipid A biosynthesis lauroyl acyltransferase</fullName>
    </submittedName>
</protein>
<accession>A0A379ED66</accession>
<feature type="transmembrane region" description="Helical" evidence="7">
    <location>
        <begin position="26"/>
        <end position="43"/>
    </location>
</feature>
<evidence type="ECO:0000256" key="2">
    <source>
        <dbReference type="ARBA" id="ARBA00022475"/>
    </source>
</evidence>
<evidence type="ECO:0000313" key="9">
    <source>
        <dbReference type="Proteomes" id="UP000255469"/>
    </source>
</evidence>
<proteinExistence type="predicted"/>
<keyword evidence="7" id="KW-1133">Transmembrane helix</keyword>
<keyword evidence="7" id="KW-0812">Transmembrane</keyword>
<feature type="transmembrane region" description="Helical" evidence="7">
    <location>
        <begin position="64"/>
        <end position="82"/>
    </location>
</feature>
<dbReference type="CDD" id="cd07984">
    <property type="entry name" value="LPLAT_LABLAT-like"/>
    <property type="match status" value="1"/>
</dbReference>
<dbReference type="PANTHER" id="PTHR30606">
    <property type="entry name" value="LIPID A BIOSYNTHESIS LAUROYL ACYLTRANSFERASE"/>
    <property type="match status" value="1"/>
</dbReference>
<evidence type="ECO:0000256" key="1">
    <source>
        <dbReference type="ARBA" id="ARBA00004533"/>
    </source>
</evidence>
<evidence type="ECO:0000256" key="5">
    <source>
        <dbReference type="ARBA" id="ARBA00023136"/>
    </source>
</evidence>
<reference evidence="8 9" key="1">
    <citation type="submission" date="2018-06" db="EMBL/GenBank/DDBJ databases">
        <authorList>
            <consortium name="Pathogen Informatics"/>
            <person name="Doyle S."/>
        </authorList>
    </citation>
    <scope>NUCLEOTIDE SEQUENCE [LARGE SCALE GENOMIC DNA]</scope>
    <source>
        <strain evidence="8 9">NCTC13067</strain>
    </source>
</reference>
<evidence type="ECO:0000256" key="3">
    <source>
        <dbReference type="ARBA" id="ARBA00022519"/>
    </source>
</evidence>
<evidence type="ECO:0000313" key="8">
    <source>
        <dbReference type="EMBL" id="SUB94190.1"/>
    </source>
</evidence>
<evidence type="ECO:0000256" key="7">
    <source>
        <dbReference type="SAM" id="Phobius"/>
    </source>
</evidence>
<dbReference type="GO" id="GO:0016746">
    <property type="term" value="F:acyltransferase activity"/>
    <property type="evidence" value="ECO:0007669"/>
    <property type="project" value="UniProtKB-KW"/>
</dbReference>
<dbReference type="Pfam" id="PF03279">
    <property type="entry name" value="Lip_A_acyltrans"/>
    <property type="match status" value="1"/>
</dbReference>
<keyword evidence="2" id="KW-1003">Cell membrane</keyword>
<name>A0A379ED66_9BACT</name>
<dbReference type="EMBL" id="UGTM01000002">
    <property type="protein sequence ID" value="SUB94190.1"/>
    <property type="molecule type" value="Genomic_DNA"/>
</dbReference>
<comment type="subcellular location">
    <subcellularLocation>
        <location evidence="1">Cell inner membrane</location>
    </subcellularLocation>
</comment>
<organism evidence="8 9">
    <name type="scientific">Prevotella denticola</name>
    <dbReference type="NCBI Taxonomy" id="28129"/>
    <lineage>
        <taxon>Bacteria</taxon>
        <taxon>Pseudomonadati</taxon>
        <taxon>Bacteroidota</taxon>
        <taxon>Bacteroidia</taxon>
        <taxon>Bacteroidales</taxon>
        <taxon>Prevotellaceae</taxon>
        <taxon>Prevotella</taxon>
    </lineage>
</organism>
<keyword evidence="5 7" id="KW-0472">Membrane</keyword>
<gene>
    <name evidence="8" type="ORF">NCTC13067_02052</name>
</gene>
<keyword evidence="6 8" id="KW-0012">Acyltransferase</keyword>
<dbReference type="Proteomes" id="UP000255469">
    <property type="component" value="Unassembled WGS sequence"/>
</dbReference>
<dbReference type="PANTHER" id="PTHR30606:SF10">
    <property type="entry name" value="PHOSPHATIDYLINOSITOL MANNOSIDE ACYLTRANSFERASE"/>
    <property type="match status" value="1"/>
</dbReference>
<keyword evidence="3" id="KW-0997">Cell inner membrane</keyword>
<keyword evidence="4 8" id="KW-0808">Transferase</keyword>